<evidence type="ECO:0000259" key="6">
    <source>
        <dbReference type="Pfam" id="PF02775"/>
    </source>
</evidence>
<evidence type="ECO:0000313" key="9">
    <source>
        <dbReference type="Proteomes" id="UP000559182"/>
    </source>
</evidence>
<dbReference type="InterPro" id="IPR029035">
    <property type="entry name" value="DHS-like_NAD/FAD-binding_dom"/>
</dbReference>
<dbReference type="GO" id="GO:0009099">
    <property type="term" value="P:L-valine biosynthetic process"/>
    <property type="evidence" value="ECO:0007669"/>
    <property type="project" value="TreeGrafter"/>
</dbReference>
<evidence type="ECO:0000313" key="8">
    <source>
        <dbReference type="EMBL" id="MBB2891189.1"/>
    </source>
</evidence>
<dbReference type="Pfam" id="PF00205">
    <property type="entry name" value="TPP_enzyme_M"/>
    <property type="match status" value="1"/>
</dbReference>
<dbReference type="PANTHER" id="PTHR18968">
    <property type="entry name" value="THIAMINE PYROPHOSPHATE ENZYMES"/>
    <property type="match status" value="1"/>
</dbReference>
<proteinExistence type="inferred from homology"/>
<dbReference type="GO" id="GO:0030976">
    <property type="term" value="F:thiamine pyrophosphate binding"/>
    <property type="evidence" value="ECO:0007669"/>
    <property type="project" value="InterPro"/>
</dbReference>
<evidence type="ECO:0000259" key="7">
    <source>
        <dbReference type="Pfam" id="PF02776"/>
    </source>
</evidence>
<dbReference type="EMBL" id="JACHVQ010000001">
    <property type="protein sequence ID" value="MBB2891189.1"/>
    <property type="molecule type" value="Genomic_DNA"/>
</dbReference>
<dbReference type="SUPFAM" id="SSF52518">
    <property type="entry name" value="Thiamin diphosphate-binding fold (THDP-binding)"/>
    <property type="match status" value="2"/>
</dbReference>
<dbReference type="AlphaFoldDB" id="A0A839N321"/>
<dbReference type="CDD" id="cd00568">
    <property type="entry name" value="TPP_enzymes"/>
    <property type="match status" value="1"/>
</dbReference>
<evidence type="ECO:0000256" key="1">
    <source>
        <dbReference type="ARBA" id="ARBA00001964"/>
    </source>
</evidence>
<gene>
    <name evidence="8" type="ORF">FHU39_001173</name>
</gene>
<dbReference type="PANTHER" id="PTHR18968:SF166">
    <property type="entry name" value="2-HYDROXYACYL-COA LYASE 2"/>
    <property type="match status" value="1"/>
</dbReference>
<dbReference type="CDD" id="cd07035">
    <property type="entry name" value="TPP_PYR_POX_like"/>
    <property type="match status" value="1"/>
</dbReference>
<name>A0A839N321_9MICO</name>
<evidence type="ECO:0000256" key="2">
    <source>
        <dbReference type="ARBA" id="ARBA00007812"/>
    </source>
</evidence>
<dbReference type="GO" id="GO:0050660">
    <property type="term" value="F:flavin adenine dinucleotide binding"/>
    <property type="evidence" value="ECO:0007669"/>
    <property type="project" value="TreeGrafter"/>
</dbReference>
<dbReference type="GO" id="GO:0005948">
    <property type="term" value="C:acetolactate synthase complex"/>
    <property type="evidence" value="ECO:0007669"/>
    <property type="project" value="TreeGrafter"/>
</dbReference>
<dbReference type="InterPro" id="IPR011766">
    <property type="entry name" value="TPP_enzyme_TPP-bd"/>
</dbReference>
<dbReference type="GO" id="GO:0009097">
    <property type="term" value="P:isoleucine biosynthetic process"/>
    <property type="evidence" value="ECO:0007669"/>
    <property type="project" value="TreeGrafter"/>
</dbReference>
<dbReference type="Gene3D" id="3.40.50.1220">
    <property type="entry name" value="TPP-binding domain"/>
    <property type="match status" value="1"/>
</dbReference>
<comment type="cofactor">
    <cofactor evidence="1">
        <name>thiamine diphosphate</name>
        <dbReference type="ChEBI" id="CHEBI:58937"/>
    </cofactor>
</comment>
<reference evidence="8 9" key="1">
    <citation type="submission" date="2020-08" db="EMBL/GenBank/DDBJ databases">
        <title>Sequencing the genomes of 1000 actinobacteria strains.</title>
        <authorList>
            <person name="Klenk H.-P."/>
        </authorList>
    </citation>
    <scope>NUCLEOTIDE SEQUENCE [LARGE SCALE GENOMIC DNA]</scope>
    <source>
        <strain evidence="8 9">DSM 105369</strain>
    </source>
</reference>
<dbReference type="Proteomes" id="UP000559182">
    <property type="component" value="Unassembled WGS sequence"/>
</dbReference>
<evidence type="ECO:0000256" key="3">
    <source>
        <dbReference type="ARBA" id="ARBA00023052"/>
    </source>
</evidence>
<dbReference type="Gene3D" id="3.40.50.970">
    <property type="match status" value="2"/>
</dbReference>
<dbReference type="InterPro" id="IPR012001">
    <property type="entry name" value="Thiamin_PyroP_enz_TPP-bd_dom"/>
</dbReference>
<dbReference type="InterPro" id="IPR012000">
    <property type="entry name" value="Thiamin_PyroP_enz_cen_dom"/>
</dbReference>
<comment type="caution">
    <text evidence="8">The sequence shown here is derived from an EMBL/GenBank/DDBJ whole genome shotgun (WGS) entry which is preliminary data.</text>
</comment>
<dbReference type="GO" id="GO:0003984">
    <property type="term" value="F:acetolactate synthase activity"/>
    <property type="evidence" value="ECO:0007669"/>
    <property type="project" value="TreeGrafter"/>
</dbReference>
<keyword evidence="9" id="KW-1185">Reference proteome</keyword>
<protein>
    <submittedName>
        <fullName evidence="8">Thiamine pyrophosphate-dependent acetolactate synthase large subunit-like protein</fullName>
    </submittedName>
</protein>
<feature type="domain" description="Thiamine pyrophosphate enzyme TPP-binding" evidence="6">
    <location>
        <begin position="383"/>
        <end position="526"/>
    </location>
</feature>
<feature type="domain" description="Thiamine pyrophosphate enzyme central" evidence="5">
    <location>
        <begin position="187"/>
        <end position="318"/>
    </location>
</feature>
<keyword evidence="3 4" id="KW-0786">Thiamine pyrophosphate</keyword>
<dbReference type="GO" id="GO:0000287">
    <property type="term" value="F:magnesium ion binding"/>
    <property type="evidence" value="ECO:0007669"/>
    <property type="project" value="InterPro"/>
</dbReference>
<dbReference type="SUPFAM" id="SSF52467">
    <property type="entry name" value="DHS-like NAD/FAD-binding domain"/>
    <property type="match status" value="1"/>
</dbReference>
<evidence type="ECO:0000256" key="4">
    <source>
        <dbReference type="RuleBase" id="RU362132"/>
    </source>
</evidence>
<sequence length="544" mass="57520">MNVAEAVGHELVAEGIDHVFGVVGSGNFEVTNAMIAAGAQYVAARHEAGAATMADAYSRMSGRVPAVTVHQGCGLTNALTGVTEAAKSRTPLVVLAAEATNPVSNFYVDQPALARAIGAVPLRVDDPATARSTAQQAAHLARAERRVVLLNLPLEVQGADAPQPEATGGHSEWGGHAETAAIEPHDISRLVDALDRAQRPVFVAGRGGRAARSALEALAERSGALLATSAVAKGLFHGNPWNLDVSGGFSSPVAAELIHGADLIVGWGCALNMWTMRHGRLIADDATVVQVDLDHDAVGVHRDVSFGVLGDAARVAEATLARLGETRTGYRTPQVRDEIAGRVAWRDVRYEDAGGNGRIDPRTLCLTLDEMLPTERIVGVDSGNFMGYPSMFLRVPDEFGFCFTQAYQCVGLGLATAIGAALARPDRLPIAALGDGGALMSAAELETVVRLGIPMMVVIFNDQAYGAEVHHFGESGAPLDTVTFPDTDFAAIGRGYGFDALTVRSREDLRPVADWLRDRSRPLLIDAKVVSDHPSWWLAEAFGH</sequence>
<dbReference type="RefSeq" id="WP_183319489.1">
    <property type="nucleotide sequence ID" value="NZ_JACHVQ010000001.1"/>
</dbReference>
<dbReference type="InterPro" id="IPR029061">
    <property type="entry name" value="THDP-binding"/>
</dbReference>
<accession>A0A839N321</accession>
<dbReference type="Pfam" id="PF02776">
    <property type="entry name" value="TPP_enzyme_N"/>
    <property type="match status" value="1"/>
</dbReference>
<comment type="similarity">
    <text evidence="2 4">Belongs to the TPP enzyme family.</text>
</comment>
<organism evidence="8 9">
    <name type="scientific">Flexivirga oryzae</name>
    <dbReference type="NCBI Taxonomy" id="1794944"/>
    <lineage>
        <taxon>Bacteria</taxon>
        <taxon>Bacillati</taxon>
        <taxon>Actinomycetota</taxon>
        <taxon>Actinomycetes</taxon>
        <taxon>Micrococcales</taxon>
        <taxon>Dermacoccaceae</taxon>
        <taxon>Flexivirga</taxon>
    </lineage>
</organism>
<dbReference type="InterPro" id="IPR045229">
    <property type="entry name" value="TPP_enz"/>
</dbReference>
<evidence type="ECO:0000259" key="5">
    <source>
        <dbReference type="Pfam" id="PF00205"/>
    </source>
</evidence>
<feature type="domain" description="Thiamine pyrophosphate enzyme N-terminal TPP-binding" evidence="7">
    <location>
        <begin position="1"/>
        <end position="101"/>
    </location>
</feature>
<dbReference type="Pfam" id="PF02775">
    <property type="entry name" value="TPP_enzyme_C"/>
    <property type="match status" value="1"/>
</dbReference>